<comment type="caution">
    <text evidence="1">The sequence shown here is derived from an EMBL/GenBank/DDBJ whole genome shotgun (WGS) entry which is preliminary data.</text>
</comment>
<dbReference type="EMBL" id="CAJVPU010051030">
    <property type="protein sequence ID" value="CAG8760518.1"/>
    <property type="molecule type" value="Genomic_DNA"/>
</dbReference>
<feature type="non-terminal residue" evidence="1">
    <location>
        <position position="94"/>
    </location>
</feature>
<evidence type="ECO:0000313" key="2">
    <source>
        <dbReference type="Proteomes" id="UP000789702"/>
    </source>
</evidence>
<sequence>MALSTKGKAPQTELNEELNSSWAEVMEHEQASKTSSPLEKTTVNANNNTSENSLNIYTEDRRKNPADRGDNQSPDHQVHNHKNDATQPSLAEEN</sequence>
<evidence type="ECO:0000313" key="1">
    <source>
        <dbReference type="EMBL" id="CAG8760518.1"/>
    </source>
</evidence>
<name>A0ACA9QQB7_9GLOM</name>
<reference evidence="1" key="1">
    <citation type="submission" date="2021-06" db="EMBL/GenBank/DDBJ databases">
        <authorList>
            <person name="Kallberg Y."/>
            <person name="Tangrot J."/>
            <person name="Rosling A."/>
        </authorList>
    </citation>
    <scope>NUCLEOTIDE SEQUENCE</scope>
    <source>
        <strain evidence="1">IL203A</strain>
    </source>
</reference>
<dbReference type="Proteomes" id="UP000789702">
    <property type="component" value="Unassembled WGS sequence"/>
</dbReference>
<organism evidence="1 2">
    <name type="scientific">Dentiscutata heterogama</name>
    <dbReference type="NCBI Taxonomy" id="1316150"/>
    <lineage>
        <taxon>Eukaryota</taxon>
        <taxon>Fungi</taxon>
        <taxon>Fungi incertae sedis</taxon>
        <taxon>Mucoromycota</taxon>
        <taxon>Glomeromycotina</taxon>
        <taxon>Glomeromycetes</taxon>
        <taxon>Diversisporales</taxon>
        <taxon>Gigasporaceae</taxon>
        <taxon>Dentiscutata</taxon>
    </lineage>
</organism>
<gene>
    <name evidence="1" type="ORF">DHETER_LOCUS15225</name>
</gene>
<protein>
    <submittedName>
        <fullName evidence="1">5568_t:CDS:1</fullName>
    </submittedName>
</protein>
<keyword evidence="2" id="KW-1185">Reference proteome</keyword>
<proteinExistence type="predicted"/>
<accession>A0ACA9QQB7</accession>